<evidence type="ECO:0000313" key="2">
    <source>
        <dbReference type="Proteomes" id="UP001152561"/>
    </source>
</evidence>
<accession>A0A9Q1LBS2</accession>
<sequence>MDTHFAGFFKHGLSVIDYSVENFASGAWQALRNTIKGGSDLVHKLENSAVNIANQFSMVVYLPQLTGKTFTAKGMEALELLGRETMELLILETGTDVDKSSKEAEGKIDEDQFFVEVSLSLII</sequence>
<reference evidence="2" key="1">
    <citation type="journal article" date="2023" name="Proc. Natl. Acad. Sci. U.S.A.">
        <title>Genomic and structural basis for evolution of tropane alkaloid biosynthesis.</title>
        <authorList>
            <person name="Wanga Y.-J."/>
            <person name="Taina T."/>
            <person name="Yua J.-Y."/>
            <person name="Lia J."/>
            <person name="Xua B."/>
            <person name="Chenc J."/>
            <person name="D'Auriad J.C."/>
            <person name="Huanga J.-P."/>
            <person name="Huanga S.-X."/>
        </authorList>
    </citation>
    <scope>NUCLEOTIDE SEQUENCE [LARGE SCALE GENOMIC DNA]</scope>
    <source>
        <strain evidence="2">cv. KIB-2019</strain>
    </source>
</reference>
<evidence type="ECO:0000313" key="1">
    <source>
        <dbReference type="EMBL" id="KAJ8533655.1"/>
    </source>
</evidence>
<dbReference type="EMBL" id="JAJAGQ010000019">
    <property type="protein sequence ID" value="KAJ8533655.1"/>
    <property type="molecule type" value="Genomic_DNA"/>
</dbReference>
<organism evidence="1 2">
    <name type="scientific">Anisodus acutangulus</name>
    <dbReference type="NCBI Taxonomy" id="402998"/>
    <lineage>
        <taxon>Eukaryota</taxon>
        <taxon>Viridiplantae</taxon>
        <taxon>Streptophyta</taxon>
        <taxon>Embryophyta</taxon>
        <taxon>Tracheophyta</taxon>
        <taxon>Spermatophyta</taxon>
        <taxon>Magnoliopsida</taxon>
        <taxon>eudicotyledons</taxon>
        <taxon>Gunneridae</taxon>
        <taxon>Pentapetalae</taxon>
        <taxon>asterids</taxon>
        <taxon>lamiids</taxon>
        <taxon>Solanales</taxon>
        <taxon>Solanaceae</taxon>
        <taxon>Solanoideae</taxon>
        <taxon>Hyoscyameae</taxon>
        <taxon>Anisodus</taxon>
    </lineage>
</organism>
<dbReference type="OrthoDB" id="1735211at2759"/>
<comment type="caution">
    <text evidence="1">The sequence shown here is derived from an EMBL/GenBank/DDBJ whole genome shotgun (WGS) entry which is preliminary data.</text>
</comment>
<keyword evidence="2" id="KW-1185">Reference proteome</keyword>
<dbReference type="Proteomes" id="UP001152561">
    <property type="component" value="Unassembled WGS sequence"/>
</dbReference>
<gene>
    <name evidence="1" type="ORF">K7X08_006979</name>
</gene>
<dbReference type="PANTHER" id="PTHR36011">
    <property type="entry name" value="BAT2 DOMAIN PROTEIN"/>
    <property type="match status" value="1"/>
</dbReference>
<dbReference type="PANTHER" id="PTHR36011:SF2">
    <property type="match status" value="1"/>
</dbReference>
<dbReference type="AlphaFoldDB" id="A0A9Q1LBS2"/>
<protein>
    <submittedName>
        <fullName evidence="1">Uncharacterized protein</fullName>
    </submittedName>
</protein>
<proteinExistence type="predicted"/>
<name>A0A9Q1LBS2_9SOLA</name>